<dbReference type="Gene3D" id="3.40.50.300">
    <property type="entry name" value="P-loop containing nucleotide triphosphate hydrolases"/>
    <property type="match status" value="2"/>
</dbReference>
<dbReference type="SMART" id="SM00382">
    <property type="entry name" value="AAA"/>
    <property type="match status" value="2"/>
</dbReference>
<dbReference type="InterPro" id="IPR003439">
    <property type="entry name" value="ABC_transporter-like_ATP-bd"/>
</dbReference>
<dbReference type="Pfam" id="PF00005">
    <property type="entry name" value="ABC_tran"/>
    <property type="match status" value="2"/>
</dbReference>
<evidence type="ECO:0000313" key="7">
    <source>
        <dbReference type="Proteomes" id="UP000295506"/>
    </source>
</evidence>
<accession>A0A126QMI1</accession>
<dbReference type="SUPFAM" id="SSF52540">
    <property type="entry name" value="P-loop containing nucleoside triphosphate hydrolases"/>
    <property type="match status" value="2"/>
</dbReference>
<dbReference type="PANTHER" id="PTHR43158">
    <property type="entry name" value="SKFA PEPTIDE EXPORT ATP-BINDING PROTEIN SKFE"/>
    <property type="match status" value="1"/>
</dbReference>
<dbReference type="InterPro" id="IPR003593">
    <property type="entry name" value="AAA+_ATPase"/>
</dbReference>
<dbReference type="KEGG" id="dej:AWY79_08390"/>
<sequence length="501" mass="54465">MNPLISLIDVSVTRNNRRLLGPLTWNLERGRHTAVTGRNGAGKTTLLRLLRGELLPDPGGERVYDFGQGPQRSVLGLRQRIGLVSADMQEFYFLHTPRVKGRDVVLAGFFDTPILYDRATPEQEAAADEVVHRLGIRDLAEAELRTLSTGQVRKLLVARALASGPDVLLLDEPLDGLDTRSRAEVLNLLDLAGERTTLICAAHRAGDLPDCVAHALALDAGVVMAEGERSGAESVLRETAPSLVACDLPVAARSGEYEYLLRLENVSVVADGKRILRDIDWEVLPGENWMVVGENGAGKSTLLKLVTSEVAPYADGERGTGTVLRLGGMTMDEARPLIGVVSPDLQASYARELGWEVTAEETVMSGFRGSVGMLDQPTSRELAEARQWLEIVGLKGLESRRLRRMSYGQQRRVFLARAMAPGPKLLLLDEPLSGLDPDSRALMAGLIQGLAESGTPVIMVSHHVEDRIPAINRILELKGGGKGFCGPRERFEPLPPTGRAR</sequence>
<feature type="domain" description="ABC transporter" evidence="3">
    <location>
        <begin position="261"/>
        <end position="501"/>
    </location>
</feature>
<organism evidence="5 7">
    <name type="scientific">Pseudodesulfovibrio indicus</name>
    <dbReference type="NCBI Taxonomy" id="1716143"/>
    <lineage>
        <taxon>Bacteria</taxon>
        <taxon>Pseudomonadati</taxon>
        <taxon>Thermodesulfobacteriota</taxon>
        <taxon>Desulfovibrionia</taxon>
        <taxon>Desulfovibrionales</taxon>
        <taxon>Desulfovibrionaceae</taxon>
    </lineage>
</organism>
<dbReference type="GO" id="GO:0016887">
    <property type="term" value="F:ATP hydrolysis activity"/>
    <property type="evidence" value="ECO:0007669"/>
    <property type="project" value="InterPro"/>
</dbReference>
<dbReference type="GO" id="GO:0005524">
    <property type="term" value="F:ATP binding"/>
    <property type="evidence" value="ECO:0007669"/>
    <property type="project" value="UniProtKB-KW"/>
</dbReference>
<dbReference type="PANTHER" id="PTHR43158:SF2">
    <property type="entry name" value="SKFA PEPTIDE EXPORT ATP-BINDING PROTEIN SKFE"/>
    <property type="match status" value="1"/>
</dbReference>
<evidence type="ECO:0000259" key="3">
    <source>
        <dbReference type="PROSITE" id="PS50893"/>
    </source>
</evidence>
<dbReference type="EMBL" id="SOBK01000001">
    <property type="protein sequence ID" value="TDT92148.1"/>
    <property type="molecule type" value="Genomic_DNA"/>
</dbReference>
<dbReference type="OrthoDB" id="9809450at2"/>
<dbReference type="PROSITE" id="PS50893">
    <property type="entry name" value="ABC_TRANSPORTER_2"/>
    <property type="match status" value="2"/>
</dbReference>
<dbReference type="InterPro" id="IPR017871">
    <property type="entry name" value="ABC_transporter-like_CS"/>
</dbReference>
<protein>
    <submittedName>
        <fullName evidence="4">ABC transporter</fullName>
    </submittedName>
    <submittedName>
        <fullName evidence="5">Molybdate transport system ATP-binding protein</fullName>
    </submittedName>
</protein>
<evidence type="ECO:0000313" key="5">
    <source>
        <dbReference type="EMBL" id="TDT92148.1"/>
    </source>
</evidence>
<dbReference type="RefSeq" id="WP_066802442.1">
    <property type="nucleotide sequence ID" value="NZ_CP014206.1"/>
</dbReference>
<dbReference type="InterPro" id="IPR027417">
    <property type="entry name" value="P-loop_NTPase"/>
</dbReference>
<dbReference type="Proteomes" id="UP000295506">
    <property type="component" value="Unassembled WGS sequence"/>
</dbReference>
<evidence type="ECO:0000313" key="4">
    <source>
        <dbReference type="EMBL" id="AMK11131.1"/>
    </source>
</evidence>
<evidence type="ECO:0000313" key="6">
    <source>
        <dbReference type="Proteomes" id="UP000055611"/>
    </source>
</evidence>
<reference evidence="4 6" key="1">
    <citation type="journal article" date="2016" name="Front. Microbiol.">
        <title>Genome Sequence of the Piezophilic, Mesophilic Sulfate-Reducing Bacterium Desulfovibrio indicus J2T.</title>
        <authorList>
            <person name="Cao J."/>
            <person name="Maignien L."/>
            <person name="Shao Z."/>
            <person name="Alain K."/>
            <person name="Jebbar M."/>
        </authorList>
    </citation>
    <scope>NUCLEOTIDE SEQUENCE [LARGE SCALE GENOMIC DNA]</scope>
    <source>
        <strain evidence="4 6">J2</strain>
    </source>
</reference>
<dbReference type="EMBL" id="CP014206">
    <property type="protein sequence ID" value="AMK11131.1"/>
    <property type="molecule type" value="Genomic_DNA"/>
</dbReference>
<evidence type="ECO:0000256" key="2">
    <source>
        <dbReference type="ARBA" id="ARBA00022840"/>
    </source>
</evidence>
<dbReference type="PROSITE" id="PS00211">
    <property type="entry name" value="ABC_TRANSPORTER_1"/>
    <property type="match status" value="1"/>
</dbReference>
<keyword evidence="2 5" id="KW-0067">ATP-binding</keyword>
<name>A0A126QMI1_9BACT</name>
<dbReference type="Proteomes" id="UP000055611">
    <property type="component" value="Chromosome"/>
</dbReference>
<proteinExistence type="predicted"/>
<feature type="domain" description="ABC transporter" evidence="3">
    <location>
        <begin position="5"/>
        <end position="245"/>
    </location>
</feature>
<keyword evidence="1" id="KW-0547">Nucleotide-binding</keyword>
<gene>
    <name evidence="4" type="ORF">AWY79_08390</name>
    <name evidence="5" type="ORF">EDC59_101552</name>
</gene>
<reference evidence="5 7" key="2">
    <citation type="submission" date="2019-03" db="EMBL/GenBank/DDBJ databases">
        <title>Genomic Encyclopedia of Type Strains, Phase IV (KMG-IV): sequencing the most valuable type-strain genomes for metagenomic binning, comparative biology and taxonomic classification.</title>
        <authorList>
            <person name="Goeker M."/>
        </authorList>
    </citation>
    <scope>NUCLEOTIDE SEQUENCE [LARGE SCALE GENOMIC DNA]</scope>
    <source>
        <strain evidence="5 7">DSM 101483</strain>
    </source>
</reference>
<keyword evidence="6" id="KW-1185">Reference proteome</keyword>
<evidence type="ECO:0000256" key="1">
    <source>
        <dbReference type="ARBA" id="ARBA00022741"/>
    </source>
</evidence>
<dbReference type="AlphaFoldDB" id="A0A126QMI1"/>